<dbReference type="EMBL" id="PFAP01000017">
    <property type="protein sequence ID" value="PIR94144.1"/>
    <property type="molecule type" value="Genomic_DNA"/>
</dbReference>
<feature type="transmembrane region" description="Helical" evidence="1">
    <location>
        <begin position="12"/>
        <end position="33"/>
    </location>
</feature>
<sequence length="235" mass="27439">MLIQVLWRKRYSLLYFIVALLLFISIMLTPKVISGKIFIFEEEVVQMSLVFMLLLVFVFSTYKLVEELNKIKQELISTYKYIGKLNVKQEGFVDLVKEFHLIPNSRNDYKKLLKNICYRTLGLVHGDWVRIRLVNGSLNTLIEVKSDHDGSDTFNGKHISNKSLMEGLGGEMYYYITSSFGKYGARIFCMANVNLNEEDNSEFFNIYFAFVDVKLSSRLSMFNFLSICIKNRLYL</sequence>
<dbReference type="Proteomes" id="UP000229901">
    <property type="component" value="Unassembled WGS sequence"/>
</dbReference>
<dbReference type="AlphaFoldDB" id="A0A2H0V4W5"/>
<keyword evidence="1" id="KW-1133">Transmembrane helix</keyword>
<accession>A0A2H0V4W5</accession>
<protein>
    <submittedName>
        <fullName evidence="2">Uncharacterized protein</fullName>
    </submittedName>
</protein>
<keyword evidence="1" id="KW-0472">Membrane</keyword>
<comment type="caution">
    <text evidence="2">The sequence shown here is derived from an EMBL/GenBank/DDBJ whole genome shotgun (WGS) entry which is preliminary data.</text>
</comment>
<proteinExistence type="predicted"/>
<organism evidence="2 3">
    <name type="scientific">Candidatus Falkowbacteria bacterium CG10_big_fil_rev_8_21_14_0_10_39_11</name>
    <dbReference type="NCBI Taxonomy" id="1974565"/>
    <lineage>
        <taxon>Bacteria</taxon>
        <taxon>Candidatus Falkowiibacteriota</taxon>
    </lineage>
</organism>
<evidence type="ECO:0000313" key="2">
    <source>
        <dbReference type="EMBL" id="PIR94144.1"/>
    </source>
</evidence>
<reference evidence="3" key="1">
    <citation type="submission" date="2017-09" db="EMBL/GenBank/DDBJ databases">
        <title>Depth-based differentiation of microbial function through sediment-hosted aquifers and enrichment of novel symbionts in the deep terrestrial subsurface.</title>
        <authorList>
            <person name="Probst A.J."/>
            <person name="Ladd B."/>
            <person name="Jarett J.K."/>
            <person name="Geller-Mcgrath D.E."/>
            <person name="Sieber C.M.K."/>
            <person name="Emerson J.B."/>
            <person name="Anantharaman K."/>
            <person name="Thomas B.C."/>
            <person name="Malmstrom R."/>
            <person name="Stieglmeier M."/>
            <person name="Klingl A."/>
            <person name="Woyke T."/>
            <person name="Ryan C.M."/>
            <person name="Banfield J.F."/>
        </authorList>
    </citation>
    <scope>NUCLEOTIDE SEQUENCE [LARGE SCALE GENOMIC DNA]</scope>
</reference>
<gene>
    <name evidence="2" type="ORF">COT97_02875</name>
</gene>
<feature type="transmembrane region" description="Helical" evidence="1">
    <location>
        <begin position="45"/>
        <end position="65"/>
    </location>
</feature>
<evidence type="ECO:0000256" key="1">
    <source>
        <dbReference type="SAM" id="Phobius"/>
    </source>
</evidence>
<evidence type="ECO:0000313" key="3">
    <source>
        <dbReference type="Proteomes" id="UP000229901"/>
    </source>
</evidence>
<keyword evidence="1" id="KW-0812">Transmembrane</keyword>
<name>A0A2H0V4W5_9BACT</name>